<name>A0ABW3JXG3_9BACT</name>
<dbReference type="RefSeq" id="WP_377575751.1">
    <property type="nucleotide sequence ID" value="NZ_JBHTKA010000001.1"/>
</dbReference>
<sequence length="67" mass="7873">MKKTNLTPDLIEALEKILRDETLSAEDKKHISEFLATDRKRGITINDVWNLSIVGYKLYDLFKDYLE</sequence>
<evidence type="ECO:0000313" key="1">
    <source>
        <dbReference type="EMBL" id="MFD0998673.1"/>
    </source>
</evidence>
<accession>A0ABW3JXG3</accession>
<evidence type="ECO:0000313" key="2">
    <source>
        <dbReference type="Proteomes" id="UP001597112"/>
    </source>
</evidence>
<reference evidence="2" key="1">
    <citation type="journal article" date="2019" name="Int. J. Syst. Evol. Microbiol.">
        <title>The Global Catalogue of Microorganisms (GCM) 10K type strain sequencing project: providing services to taxonomists for standard genome sequencing and annotation.</title>
        <authorList>
            <consortium name="The Broad Institute Genomics Platform"/>
            <consortium name="The Broad Institute Genome Sequencing Center for Infectious Disease"/>
            <person name="Wu L."/>
            <person name="Ma J."/>
        </authorList>
    </citation>
    <scope>NUCLEOTIDE SEQUENCE [LARGE SCALE GENOMIC DNA]</scope>
    <source>
        <strain evidence="2">CCUG 58938</strain>
    </source>
</reference>
<dbReference type="EMBL" id="JBHTKA010000001">
    <property type="protein sequence ID" value="MFD0998673.1"/>
    <property type="molecule type" value="Genomic_DNA"/>
</dbReference>
<dbReference type="Proteomes" id="UP001597112">
    <property type="component" value="Unassembled WGS sequence"/>
</dbReference>
<comment type="caution">
    <text evidence="1">The sequence shown here is derived from an EMBL/GenBank/DDBJ whole genome shotgun (WGS) entry which is preliminary data.</text>
</comment>
<keyword evidence="2" id="KW-1185">Reference proteome</keyword>
<proteinExistence type="predicted"/>
<organism evidence="1 2">
    <name type="scientific">Ohtaekwangia kribbensis</name>
    <dbReference type="NCBI Taxonomy" id="688913"/>
    <lineage>
        <taxon>Bacteria</taxon>
        <taxon>Pseudomonadati</taxon>
        <taxon>Bacteroidota</taxon>
        <taxon>Cytophagia</taxon>
        <taxon>Cytophagales</taxon>
        <taxon>Fulvivirgaceae</taxon>
        <taxon>Ohtaekwangia</taxon>
    </lineage>
</organism>
<gene>
    <name evidence="1" type="ORF">ACFQ21_05115</name>
</gene>
<protein>
    <submittedName>
        <fullName evidence="1">Uncharacterized protein</fullName>
    </submittedName>
</protein>